<evidence type="ECO:0000313" key="2">
    <source>
        <dbReference type="EMBL" id="EQD35005.1"/>
    </source>
</evidence>
<feature type="non-terminal residue" evidence="2">
    <location>
        <position position="105"/>
    </location>
</feature>
<dbReference type="SUPFAM" id="SSF52540">
    <property type="entry name" value="P-loop containing nucleoside triphosphate hydrolases"/>
    <property type="match status" value="1"/>
</dbReference>
<dbReference type="EMBL" id="AUZY01011336">
    <property type="protein sequence ID" value="EQD35005.1"/>
    <property type="molecule type" value="Genomic_DNA"/>
</dbReference>
<protein>
    <submittedName>
        <fullName evidence="2">Methanol dehydrogenase transcriptional regulatory protein MoxR3</fullName>
    </submittedName>
</protein>
<proteinExistence type="predicted"/>
<dbReference type="PANTHER" id="PTHR42759:SF1">
    <property type="entry name" value="MAGNESIUM-CHELATASE SUBUNIT CHLD"/>
    <property type="match status" value="1"/>
</dbReference>
<dbReference type="Gene3D" id="3.40.50.300">
    <property type="entry name" value="P-loop containing nucleotide triphosphate hydrolases"/>
    <property type="match status" value="1"/>
</dbReference>
<dbReference type="PANTHER" id="PTHR42759">
    <property type="entry name" value="MOXR FAMILY PROTEIN"/>
    <property type="match status" value="1"/>
</dbReference>
<evidence type="ECO:0000259" key="1">
    <source>
        <dbReference type="Pfam" id="PF07726"/>
    </source>
</evidence>
<dbReference type="AlphaFoldDB" id="T0ZYM2"/>
<reference evidence="2" key="2">
    <citation type="journal article" date="2014" name="ISME J.">
        <title>Microbial stratification in low pH oxic and suboxic macroscopic growths along an acid mine drainage.</title>
        <authorList>
            <person name="Mendez-Garcia C."/>
            <person name="Mesa V."/>
            <person name="Sprenger R.R."/>
            <person name="Richter M."/>
            <person name="Diez M.S."/>
            <person name="Solano J."/>
            <person name="Bargiela R."/>
            <person name="Golyshina O.V."/>
            <person name="Manteca A."/>
            <person name="Ramos J.L."/>
            <person name="Gallego J.R."/>
            <person name="Llorente I."/>
            <person name="Martins Dos Santos V.A."/>
            <person name="Jensen O.N."/>
            <person name="Pelaez A.I."/>
            <person name="Sanchez J."/>
            <person name="Ferrer M."/>
        </authorList>
    </citation>
    <scope>NUCLEOTIDE SEQUENCE</scope>
</reference>
<dbReference type="Pfam" id="PF07726">
    <property type="entry name" value="AAA_3"/>
    <property type="match status" value="1"/>
</dbReference>
<feature type="domain" description="ATPase AAA-3" evidence="1">
    <location>
        <begin position="41"/>
        <end position="105"/>
    </location>
</feature>
<dbReference type="InterPro" id="IPR011703">
    <property type="entry name" value="ATPase_AAA-3"/>
</dbReference>
<name>T0ZYM2_9ZZZZ</name>
<organism evidence="2">
    <name type="scientific">mine drainage metagenome</name>
    <dbReference type="NCBI Taxonomy" id="410659"/>
    <lineage>
        <taxon>unclassified sequences</taxon>
        <taxon>metagenomes</taxon>
        <taxon>ecological metagenomes</taxon>
    </lineage>
</organism>
<dbReference type="InterPro" id="IPR027417">
    <property type="entry name" value="P-loop_NTPase"/>
</dbReference>
<comment type="caution">
    <text evidence="2">The sequence shown here is derived from an EMBL/GenBank/DDBJ whole genome shotgun (WGS) entry which is preliminary data.</text>
</comment>
<dbReference type="GO" id="GO:0016887">
    <property type="term" value="F:ATP hydrolysis activity"/>
    <property type="evidence" value="ECO:0007669"/>
    <property type="project" value="InterPro"/>
</dbReference>
<dbReference type="InterPro" id="IPR050764">
    <property type="entry name" value="CbbQ/NirQ/NorQ/GpvN"/>
</dbReference>
<gene>
    <name evidence="2" type="ORF">B1B_16982</name>
</gene>
<sequence length="105" mass="11389">MVDALGRQQRLREVRTAVHTAVVGREAIVDQVLLGLLSDGHLLLEDLPGLGKTLIARSFAGALGLEFQRIQFTADLLPHDLTGGEVMDPQKGGFTFRPGPLFTQL</sequence>
<accession>T0ZYM2</accession>
<dbReference type="GO" id="GO:0005524">
    <property type="term" value="F:ATP binding"/>
    <property type="evidence" value="ECO:0007669"/>
    <property type="project" value="InterPro"/>
</dbReference>
<reference evidence="2" key="1">
    <citation type="submission" date="2013-08" db="EMBL/GenBank/DDBJ databases">
        <authorList>
            <person name="Mendez C."/>
            <person name="Richter M."/>
            <person name="Ferrer M."/>
            <person name="Sanchez J."/>
        </authorList>
    </citation>
    <scope>NUCLEOTIDE SEQUENCE</scope>
</reference>